<proteinExistence type="predicted"/>
<comment type="caution">
    <text evidence="1">The sequence shown here is derived from an EMBL/GenBank/DDBJ whole genome shotgun (WGS) entry which is preliminary data.</text>
</comment>
<accession>A0ACC6KXT4</accession>
<keyword evidence="2" id="KW-1185">Reference proteome</keyword>
<reference evidence="1" key="1">
    <citation type="submission" date="2023-07" db="EMBL/GenBank/DDBJ databases">
        <title>Sorghum-associated microbial communities from plants grown in Nebraska, USA.</title>
        <authorList>
            <person name="Schachtman D."/>
        </authorList>
    </citation>
    <scope>NUCLEOTIDE SEQUENCE</scope>
    <source>
        <strain evidence="1">2697</strain>
    </source>
</reference>
<sequence>MIKMTDLTKRLLITISILILCGGNSIAVPKLMAPVLTVLNPKDSLLYLTGKSGKTTVVRNLSDWQLKRKQIIEGMEQAMGKLPDRNHLPALNVQVIDSLAEPDHVRYTIRFTVAPDEILPAYLYIPRQRRKAQKLPAMLVLHGTSALGKGAVSGIDPKPNRAYAKELAQRGYVVIAPDYPSFGDLKDYDFEKDRYQSGTMKAIFNHMRCIDLLQSRKDVDPNHIGVIGHSLGGHNAIFVGAFDERVKVTVSSCGWTLMEHYNAGDEVTKKHGGKLGPWAQTRYMPLIRDKYQLDAAKVPFNFDGAIAALAPRPFFSNSPTGDANFDVNGVKEGVAGIAEVYRLFKAGDKLQVRYPDAGHDFPPETRQEAYKFIDAALDHRAVTDKLLF</sequence>
<name>A0ACC6KXT4_9SPHI</name>
<evidence type="ECO:0000313" key="2">
    <source>
        <dbReference type="Proteomes" id="UP001246858"/>
    </source>
</evidence>
<dbReference type="Proteomes" id="UP001246858">
    <property type="component" value="Unassembled WGS sequence"/>
</dbReference>
<evidence type="ECO:0000313" key="1">
    <source>
        <dbReference type="EMBL" id="MDR6783938.1"/>
    </source>
</evidence>
<dbReference type="EMBL" id="JAVDTF010000002">
    <property type="protein sequence ID" value="MDR6783938.1"/>
    <property type="molecule type" value="Genomic_DNA"/>
</dbReference>
<organism evidence="1 2">
    <name type="scientific">Pedobacter africanus</name>
    <dbReference type="NCBI Taxonomy" id="151894"/>
    <lineage>
        <taxon>Bacteria</taxon>
        <taxon>Pseudomonadati</taxon>
        <taxon>Bacteroidota</taxon>
        <taxon>Sphingobacteriia</taxon>
        <taxon>Sphingobacteriales</taxon>
        <taxon>Sphingobacteriaceae</taxon>
        <taxon>Pedobacter</taxon>
    </lineage>
</organism>
<protein>
    <submittedName>
        <fullName evidence="1">Pimeloyl-ACP methyl ester carboxylesterase</fullName>
    </submittedName>
</protein>
<gene>
    <name evidence="1" type="ORF">J2X78_002503</name>
</gene>